<reference evidence="3" key="1">
    <citation type="submission" date="2022-12" db="EMBL/GenBank/DDBJ databases">
        <title>Clostridium sp. nov., isolated from industrial wastewater.</title>
        <authorList>
            <person name="Jiayan W."/>
        </authorList>
    </citation>
    <scope>NUCLEOTIDE SEQUENCE</scope>
    <source>
        <strain evidence="3">ZC22-4</strain>
    </source>
</reference>
<evidence type="ECO:0000259" key="1">
    <source>
        <dbReference type="Pfam" id="PF13175"/>
    </source>
</evidence>
<dbReference type="RefSeq" id="WP_268059799.1">
    <property type="nucleotide sequence ID" value="NZ_JAPQFJ010000002.1"/>
</dbReference>
<comment type="caution">
    <text evidence="3">The sequence shown here is derived from an EMBL/GenBank/DDBJ whole genome shotgun (WGS) entry which is preliminary data.</text>
</comment>
<feature type="domain" description="OLD protein-like TOPRIM" evidence="2">
    <location>
        <begin position="376"/>
        <end position="440"/>
    </location>
</feature>
<dbReference type="InterPro" id="IPR051396">
    <property type="entry name" value="Bact_Antivir_Def_Nuclease"/>
</dbReference>
<keyword evidence="4" id="KW-1185">Reference proteome</keyword>
<evidence type="ECO:0000259" key="2">
    <source>
        <dbReference type="Pfam" id="PF20469"/>
    </source>
</evidence>
<dbReference type="InterPro" id="IPR034139">
    <property type="entry name" value="TOPRIM_OLD"/>
</dbReference>
<dbReference type="EMBL" id="JAPQFJ010000002">
    <property type="protein sequence ID" value="MCY6957428.1"/>
    <property type="molecule type" value="Genomic_DNA"/>
</dbReference>
<evidence type="ECO:0000313" key="3">
    <source>
        <dbReference type="EMBL" id="MCY6957428.1"/>
    </source>
</evidence>
<dbReference type="PANTHER" id="PTHR43581">
    <property type="entry name" value="ATP/GTP PHOSPHATASE"/>
    <property type="match status" value="1"/>
</dbReference>
<dbReference type="Pfam" id="PF20469">
    <property type="entry name" value="OLD-like_TOPRIM"/>
    <property type="match status" value="1"/>
</dbReference>
<accession>A0ABT4D5G7</accession>
<proteinExistence type="predicted"/>
<sequence length="532" mass="61055">MIIEKIVIENYKSFEHFELSFSNDISIIVGDNEVGKTTLLEAINLGLTNRINDRNSIYELTPYLFNTKVVDNYIESLKNGKKIPLPKIVIELYLKETEDVQALRGSNNIKKENSPGIHLSIQFNEAYVDEYEKYIEDPNEIKTIPIEYYEVKWYSFAYNSITNRSIPINCTYIDTSAIKLTNSTDKYISKIINDILEDKEKAQLSLSYRKLKESFVAEESISSINKRLNMIKGNITNKELAVAVDISAKTNWESALTSYLDEVPFNYAGQGEQSSIKMRLALETQAQDSSVILIEEPENHLSFSNMNKLIEGISSKCSGKQLILTTHSTYVVNKLGLENLILFNKNKKTMELSLLKKDTQKYFKKLPGYDTLRMLLSQNPILCEGPSDELIIQKAYLNQYGKLPIEDGTDVITVKGLSFKRFLEIAKLLGKPIKVVTDNDGNIEALKEKYKEYEEINNINIFYDIDTKYKTLEPQIYKVNNLKILNKVFGINKTSEDDMIHYMTTNKTECALKIFESKEDIKIPEYIQDAIK</sequence>
<dbReference type="InterPro" id="IPR027417">
    <property type="entry name" value="P-loop_NTPase"/>
</dbReference>
<gene>
    <name evidence="3" type="ORF">OW729_02280</name>
</gene>
<dbReference type="Gene3D" id="3.40.50.300">
    <property type="entry name" value="P-loop containing nucleotide triphosphate hydrolases"/>
    <property type="match status" value="1"/>
</dbReference>
<dbReference type="Pfam" id="PF13175">
    <property type="entry name" value="AAA_15"/>
    <property type="match status" value="1"/>
</dbReference>
<dbReference type="Proteomes" id="UP001144612">
    <property type="component" value="Unassembled WGS sequence"/>
</dbReference>
<dbReference type="CDD" id="cd01026">
    <property type="entry name" value="TOPRIM_OLD"/>
    <property type="match status" value="1"/>
</dbReference>
<dbReference type="SUPFAM" id="SSF52540">
    <property type="entry name" value="P-loop containing nucleoside triphosphate hydrolases"/>
    <property type="match status" value="1"/>
</dbReference>
<dbReference type="PANTHER" id="PTHR43581:SF4">
    <property type="entry name" value="ATP_GTP PHOSPHATASE"/>
    <property type="match status" value="1"/>
</dbReference>
<evidence type="ECO:0000313" key="4">
    <source>
        <dbReference type="Proteomes" id="UP001144612"/>
    </source>
</evidence>
<protein>
    <submittedName>
        <fullName evidence="3">AAA family ATPase</fullName>
    </submittedName>
</protein>
<name>A0ABT4D5G7_9CLOT</name>
<dbReference type="InterPro" id="IPR041685">
    <property type="entry name" value="AAA_GajA/Old/RecF-like"/>
</dbReference>
<feature type="domain" description="Endonuclease GajA/Old nuclease/RecF-like AAA" evidence="1">
    <location>
        <begin position="1"/>
        <end position="332"/>
    </location>
</feature>
<organism evidence="3 4">
    <name type="scientific">Clostridium brassicae</name>
    <dbReference type="NCBI Taxonomy" id="2999072"/>
    <lineage>
        <taxon>Bacteria</taxon>
        <taxon>Bacillati</taxon>
        <taxon>Bacillota</taxon>
        <taxon>Clostridia</taxon>
        <taxon>Eubacteriales</taxon>
        <taxon>Clostridiaceae</taxon>
        <taxon>Clostridium</taxon>
    </lineage>
</organism>